<dbReference type="Gene3D" id="1.20.1250.20">
    <property type="entry name" value="MFS general substrate transporter like domains"/>
    <property type="match status" value="1"/>
</dbReference>
<keyword evidence="4 7" id="KW-1133">Transmembrane helix</keyword>
<feature type="region of interest" description="Disordered" evidence="6">
    <location>
        <begin position="1"/>
        <end position="26"/>
    </location>
</feature>
<keyword evidence="9" id="KW-1185">Reference proteome</keyword>
<evidence type="ECO:0000256" key="4">
    <source>
        <dbReference type="ARBA" id="ARBA00022989"/>
    </source>
</evidence>
<feature type="transmembrane region" description="Helical" evidence="7">
    <location>
        <begin position="395"/>
        <end position="417"/>
    </location>
</feature>
<feature type="transmembrane region" description="Helical" evidence="7">
    <location>
        <begin position="95"/>
        <end position="114"/>
    </location>
</feature>
<evidence type="ECO:0000256" key="7">
    <source>
        <dbReference type="SAM" id="Phobius"/>
    </source>
</evidence>
<feature type="transmembrane region" description="Helical" evidence="7">
    <location>
        <begin position="508"/>
        <end position="529"/>
    </location>
</feature>
<evidence type="ECO:0000256" key="1">
    <source>
        <dbReference type="ARBA" id="ARBA00004141"/>
    </source>
</evidence>
<feature type="transmembrane region" description="Helical" evidence="7">
    <location>
        <begin position="126"/>
        <end position="145"/>
    </location>
</feature>
<dbReference type="GO" id="GO:0022857">
    <property type="term" value="F:transmembrane transporter activity"/>
    <property type="evidence" value="ECO:0007669"/>
    <property type="project" value="InterPro"/>
</dbReference>
<dbReference type="AlphaFoldDB" id="A0A9P6G4C1"/>
<keyword evidence="5 7" id="KW-0472">Membrane</keyword>
<evidence type="ECO:0000313" key="9">
    <source>
        <dbReference type="Proteomes" id="UP000756921"/>
    </source>
</evidence>
<comment type="subcellular location">
    <subcellularLocation>
        <location evidence="1">Membrane</location>
        <topology evidence="1">Multi-pass membrane protein</topology>
    </subcellularLocation>
</comment>
<feature type="compositionally biased region" description="Basic residues" evidence="6">
    <location>
        <begin position="651"/>
        <end position="660"/>
    </location>
</feature>
<feature type="transmembrane region" description="Helical" evidence="7">
    <location>
        <begin position="483"/>
        <end position="502"/>
    </location>
</feature>
<dbReference type="InterPro" id="IPR036259">
    <property type="entry name" value="MFS_trans_sf"/>
</dbReference>
<feature type="transmembrane region" description="Helical" evidence="7">
    <location>
        <begin position="151"/>
        <end position="172"/>
    </location>
</feature>
<evidence type="ECO:0000256" key="3">
    <source>
        <dbReference type="ARBA" id="ARBA00022692"/>
    </source>
</evidence>
<comment type="caution">
    <text evidence="8">The sequence shown here is derived from an EMBL/GenBank/DDBJ whole genome shotgun (WGS) entry which is preliminary data.</text>
</comment>
<comment type="similarity">
    <text evidence="2">Belongs to the major facilitator superfamily. Proton-dependent oligopeptide transporter (POT/PTR) (TC 2.A.17) family.</text>
</comment>
<evidence type="ECO:0000313" key="8">
    <source>
        <dbReference type="EMBL" id="KAF9728607.1"/>
    </source>
</evidence>
<dbReference type="InterPro" id="IPR000109">
    <property type="entry name" value="POT_fam"/>
</dbReference>
<evidence type="ECO:0000256" key="6">
    <source>
        <dbReference type="SAM" id="MobiDB-lite"/>
    </source>
</evidence>
<feature type="transmembrane region" description="Helical" evidence="7">
    <location>
        <begin position="238"/>
        <end position="258"/>
    </location>
</feature>
<dbReference type="SUPFAM" id="SSF103473">
    <property type="entry name" value="MFS general substrate transporter"/>
    <property type="match status" value="1"/>
</dbReference>
<organism evidence="8 9">
    <name type="scientific">Paraphaeosphaeria minitans</name>
    <dbReference type="NCBI Taxonomy" id="565426"/>
    <lineage>
        <taxon>Eukaryota</taxon>
        <taxon>Fungi</taxon>
        <taxon>Dikarya</taxon>
        <taxon>Ascomycota</taxon>
        <taxon>Pezizomycotina</taxon>
        <taxon>Dothideomycetes</taxon>
        <taxon>Pleosporomycetidae</taxon>
        <taxon>Pleosporales</taxon>
        <taxon>Massarineae</taxon>
        <taxon>Didymosphaeriaceae</taxon>
        <taxon>Paraphaeosphaeria</taxon>
    </lineage>
</organism>
<dbReference type="Pfam" id="PF00854">
    <property type="entry name" value="PTR2"/>
    <property type="match status" value="1"/>
</dbReference>
<accession>A0A9P6G4C1</accession>
<dbReference type="PANTHER" id="PTHR11654">
    <property type="entry name" value="OLIGOPEPTIDE TRANSPORTER-RELATED"/>
    <property type="match status" value="1"/>
</dbReference>
<evidence type="ECO:0000256" key="5">
    <source>
        <dbReference type="ARBA" id="ARBA00023136"/>
    </source>
</evidence>
<feature type="transmembrane region" description="Helical" evidence="7">
    <location>
        <begin position="359"/>
        <end position="383"/>
    </location>
</feature>
<evidence type="ECO:0000256" key="2">
    <source>
        <dbReference type="ARBA" id="ARBA00005982"/>
    </source>
</evidence>
<feature type="transmembrane region" description="Helical" evidence="7">
    <location>
        <begin position="214"/>
        <end position="232"/>
    </location>
</feature>
<keyword evidence="3 7" id="KW-0812">Transmembrane</keyword>
<dbReference type="OrthoDB" id="8904098at2759"/>
<name>A0A9P6G4C1_9PLEO</name>
<gene>
    <name evidence="8" type="ORF">PMIN01_13435</name>
</gene>
<sequence length="666" mass="72889">MEGVPPTSGAKSGSKLHTGELSASKVSLSSNSSEGLRRVRDDIPVHLWTVASISFWEKAAFWGLTAPWQNYMQHPPRLTHKETPCALGLGQVKATRIYCAFYIAYYVSAMLFAIVSDSRLGRYRTLFICLVLFNLGCAAMTLSSLPSSLAAGWGLPGLVIAMICVALGGGGFESNMAAFLADQYTETEPRIKTLSSGEEVLTDGVLTIKYIYSLNYWLGNVGSLSWFAVVTLEGNVSFAAAYGLCFGFVSISLLTLLAGRGYFLRVPHESKVFTQASRVLLCASRNRFRLACAETEYQLEHLRKVVPWSGQLVRELRRALQGCRVLLAFIVFYICFDQMQNNLISQSAQMETSGTPNDMLPAMNQVGCILFTPFIHHVIYPLLHKRHIYLQPITRMTIGFGFVVSSMAYAAIVQNIIYSSGPCYDHPRACSSVADREPNHINVWIQAPVFFLIAMGEVWAYVTALEIAYSHAPKNMKSVIQAIFPLMAGIGSASAMGLTTFAHDPNLVTFYASLAGGMAITTVAFWLMFRKHDRDHAEDKSDASVDLADTPSTRRSERTSTIADLVPETGHVDTKLGLISLPYANSGLVSPKQSNLTTTTIVSQEHGIAVGVDGSRVGPGDSTDEPVPGQQAPAPVPEPAHPVQPRSTSKNTRKLQKRQPRFSMVF</sequence>
<feature type="transmembrane region" description="Helical" evidence="7">
    <location>
        <begin position="322"/>
        <end position="339"/>
    </location>
</feature>
<dbReference type="EMBL" id="WJXW01000019">
    <property type="protein sequence ID" value="KAF9728607.1"/>
    <property type="molecule type" value="Genomic_DNA"/>
</dbReference>
<dbReference type="GO" id="GO:0016020">
    <property type="term" value="C:membrane"/>
    <property type="evidence" value="ECO:0007669"/>
    <property type="project" value="UniProtKB-SubCell"/>
</dbReference>
<dbReference type="Proteomes" id="UP000756921">
    <property type="component" value="Unassembled WGS sequence"/>
</dbReference>
<protein>
    <submittedName>
        <fullName evidence="8">Oligopeptide transporter</fullName>
    </submittedName>
</protein>
<feature type="region of interest" description="Disordered" evidence="6">
    <location>
        <begin position="611"/>
        <end position="666"/>
    </location>
</feature>
<feature type="transmembrane region" description="Helical" evidence="7">
    <location>
        <begin position="443"/>
        <end position="462"/>
    </location>
</feature>
<proteinExistence type="inferred from homology"/>
<reference evidence="8" key="1">
    <citation type="journal article" date="2020" name="Mol. Plant Microbe Interact.">
        <title>Genome Sequence of the Biocontrol Agent Coniothyrium minitans strain Conio (IMI 134523).</title>
        <authorList>
            <person name="Patel D."/>
            <person name="Shittu T.A."/>
            <person name="Baroncelli R."/>
            <person name="Muthumeenakshi S."/>
            <person name="Osborne T.H."/>
            <person name="Janganan T.K."/>
            <person name="Sreenivasaprasad S."/>
        </authorList>
    </citation>
    <scope>NUCLEOTIDE SEQUENCE</scope>
    <source>
        <strain evidence="8">Conio</strain>
    </source>
</reference>
<feature type="region of interest" description="Disordered" evidence="6">
    <location>
        <begin position="538"/>
        <end position="560"/>
    </location>
</feature>